<keyword evidence="26 30" id="KW-0472">Membrane</keyword>
<dbReference type="EMBL" id="MG600084">
    <property type="protein sequence ID" value="AVM87411.1"/>
    <property type="molecule type" value="Genomic_RNA"/>
</dbReference>
<keyword evidence="14" id="KW-1143">T=pseudo3 icosahedral capsid protein</keyword>
<dbReference type="PROSITE" id="PS51218">
    <property type="entry name" value="SF3_HELICASE_2"/>
    <property type="match status" value="1"/>
</dbReference>
<keyword evidence="29" id="KW-0407">Ion channel</keyword>
<evidence type="ECO:0000256" key="3">
    <source>
        <dbReference type="ARBA" id="ARBA00020107"/>
    </source>
</evidence>
<reference evidence="34 35" key="1">
    <citation type="journal article" date="2018" name="Nature">
        <title>The evolutionary history of vertebrate RNA viruses.</title>
        <authorList>
            <person name="Shi M."/>
            <person name="Lin X.D."/>
            <person name="Chen X."/>
            <person name="Tian J.H."/>
            <person name="Chen L.J."/>
            <person name="Li K."/>
            <person name="Wang W."/>
            <person name="Eden J.S."/>
            <person name="Shen J.J."/>
            <person name="Liu L."/>
            <person name="Holmes E.C."/>
            <person name="Zhang Y.Z."/>
        </authorList>
    </citation>
    <scope>NUCLEOTIDE SEQUENCE [LARGE SCALE GENOMIC DNA]</scope>
    <source>
        <strain evidence="34 35">LPWC210215</strain>
    </source>
</reference>
<dbReference type="GO" id="GO:0019062">
    <property type="term" value="P:virion attachment to host cell"/>
    <property type="evidence" value="ECO:0007669"/>
    <property type="project" value="UniProtKB-KW"/>
</dbReference>
<keyword evidence="9" id="KW-0167">Capsid protein</keyword>
<dbReference type="InterPro" id="IPR000605">
    <property type="entry name" value="Helicase_SF3_ssDNA/RNA_vir"/>
</dbReference>
<evidence type="ECO:0000313" key="34">
    <source>
        <dbReference type="EMBL" id="AVM87411.1"/>
    </source>
</evidence>
<dbReference type="Pfam" id="PF00680">
    <property type="entry name" value="RdRP_1"/>
    <property type="match status" value="1"/>
</dbReference>
<evidence type="ECO:0000256" key="13">
    <source>
        <dbReference type="ARBA" id="ARBA00022695"/>
    </source>
</evidence>
<keyword evidence="13" id="KW-0548">Nucleotidyltransferase</keyword>
<keyword evidence="16" id="KW-0378">Hydrolase</keyword>
<dbReference type="InterPro" id="IPR043128">
    <property type="entry name" value="Rev_trsase/Diguanyl_cyclase"/>
</dbReference>
<dbReference type="InterPro" id="IPR007094">
    <property type="entry name" value="RNA-dir_pol_PSvirus"/>
</dbReference>
<keyword evidence="11" id="KW-0645">Protease</keyword>
<feature type="transmembrane region" description="Helical" evidence="30">
    <location>
        <begin position="994"/>
        <end position="1019"/>
    </location>
</feature>
<evidence type="ECO:0000256" key="20">
    <source>
        <dbReference type="ARBA" id="ARBA00022840"/>
    </source>
</evidence>
<evidence type="ECO:0000256" key="17">
    <source>
        <dbReference type="ARBA" id="ARBA00022804"/>
    </source>
</evidence>
<keyword evidence="5" id="KW-0696">RNA-directed RNA polymerase</keyword>
<accession>A0A2P1GN45</accession>
<evidence type="ECO:0000256" key="30">
    <source>
        <dbReference type="SAM" id="Phobius"/>
    </source>
</evidence>
<keyword evidence="23" id="KW-0693">Viral RNA replication</keyword>
<evidence type="ECO:0000256" key="12">
    <source>
        <dbReference type="ARBA" id="ARBA00022679"/>
    </source>
</evidence>
<evidence type="ECO:0000256" key="27">
    <source>
        <dbReference type="ARBA" id="ARBA00023200"/>
    </source>
</evidence>
<evidence type="ECO:0000256" key="6">
    <source>
        <dbReference type="ARBA" id="ARBA00022488"/>
    </source>
</evidence>
<dbReference type="Pfam" id="PF00910">
    <property type="entry name" value="RNA_helicase"/>
    <property type="match status" value="1"/>
</dbReference>
<keyword evidence="17" id="KW-1161">Viral attachment to host cell</keyword>
<evidence type="ECO:0000256" key="19">
    <source>
        <dbReference type="ARBA" id="ARBA00022807"/>
    </source>
</evidence>
<dbReference type="GO" id="GO:0015267">
    <property type="term" value="F:channel activity"/>
    <property type="evidence" value="ECO:0007669"/>
    <property type="project" value="UniProtKB-KW"/>
</dbReference>
<dbReference type="SUPFAM" id="SSF50494">
    <property type="entry name" value="Trypsin-like serine proteases"/>
    <property type="match status" value="1"/>
</dbReference>
<keyword evidence="24" id="KW-1182">Viral ion channel</keyword>
<dbReference type="PROSITE" id="PS50507">
    <property type="entry name" value="RDRP_SSRNA_POS"/>
    <property type="match status" value="1"/>
</dbReference>
<evidence type="ECO:0000256" key="24">
    <source>
        <dbReference type="ARBA" id="ARBA00023039"/>
    </source>
</evidence>
<dbReference type="InterPro" id="IPR004004">
    <property type="entry name" value="Helic/Pol/Pept_Calicivir-typ"/>
</dbReference>
<keyword evidence="30" id="KW-0812">Transmembrane</keyword>
<dbReference type="CDD" id="cd23193">
    <property type="entry name" value="ps-ssRNA_Picornaviridae"/>
    <property type="match status" value="1"/>
</dbReference>
<keyword evidence="18" id="KW-0347">Helicase</keyword>
<dbReference type="InterPro" id="IPR027417">
    <property type="entry name" value="P-loop_NTPase"/>
</dbReference>
<dbReference type="GO" id="GO:0003968">
    <property type="term" value="F:RNA-directed RNA polymerase activity"/>
    <property type="evidence" value="ECO:0007669"/>
    <property type="project" value="UniProtKB-KW"/>
</dbReference>
<evidence type="ECO:0000256" key="28">
    <source>
        <dbReference type="ARBA" id="ARBA00023296"/>
    </source>
</evidence>
<dbReference type="Gene3D" id="2.60.120.20">
    <property type="match status" value="2"/>
</dbReference>
<keyword evidence="4" id="KW-0813">Transport</keyword>
<evidence type="ECO:0000313" key="35">
    <source>
        <dbReference type="Proteomes" id="UP000500977"/>
    </source>
</evidence>
<feature type="transmembrane region" description="Helical" evidence="30">
    <location>
        <begin position="921"/>
        <end position="939"/>
    </location>
</feature>
<dbReference type="Proteomes" id="UP000500977">
    <property type="component" value="Segment"/>
</dbReference>
<evidence type="ECO:0000256" key="9">
    <source>
        <dbReference type="ARBA" id="ARBA00022561"/>
    </source>
</evidence>
<keyword evidence="8" id="KW-0597">Phosphoprotein</keyword>
<dbReference type="GO" id="GO:0034220">
    <property type="term" value="P:monoatomic ion transmembrane transport"/>
    <property type="evidence" value="ECO:0007669"/>
    <property type="project" value="UniProtKB-KW"/>
</dbReference>
<evidence type="ECO:0000259" key="32">
    <source>
        <dbReference type="PROSITE" id="PS51218"/>
    </source>
</evidence>
<organism evidence="34 35">
    <name type="scientific">parechovirus F1</name>
    <dbReference type="NCBI Taxonomy" id="2870370"/>
    <lineage>
        <taxon>Viruses</taxon>
        <taxon>Riboviria</taxon>
        <taxon>Orthornavirae</taxon>
        <taxon>Pisuviricota</taxon>
        <taxon>Pisoniviricetes</taxon>
        <taxon>Picornavirales</taxon>
        <taxon>Picornaviridae</taxon>
        <taxon>Paavivirinae</taxon>
        <taxon>Parechovirus</taxon>
        <taxon>Parechovirus feterobo</taxon>
        <taxon>Parechovirus F</taxon>
    </lineage>
</organism>
<evidence type="ECO:0000256" key="5">
    <source>
        <dbReference type="ARBA" id="ARBA00022484"/>
    </source>
</evidence>
<dbReference type="Pfam" id="PF00548">
    <property type="entry name" value="Peptidase_C3"/>
    <property type="match status" value="1"/>
</dbReference>
<dbReference type="InterPro" id="IPR000199">
    <property type="entry name" value="Peptidase_C3A/C3B_picornavir"/>
</dbReference>
<dbReference type="Pfam" id="PF00073">
    <property type="entry name" value="Rhv"/>
    <property type="match status" value="1"/>
</dbReference>
<dbReference type="SUPFAM" id="SSF88633">
    <property type="entry name" value="Positive stranded ssRNA viruses"/>
    <property type="match status" value="3"/>
</dbReference>
<keyword evidence="7" id="KW-0191">Covalent protein-RNA linkage</keyword>
<keyword evidence="6" id="KW-1036">Host cytoplasmic vesicle</keyword>
<dbReference type="GO" id="GO:0006351">
    <property type="term" value="P:DNA-templated transcription"/>
    <property type="evidence" value="ECO:0007669"/>
    <property type="project" value="InterPro"/>
</dbReference>
<evidence type="ECO:0000256" key="14">
    <source>
        <dbReference type="ARBA" id="ARBA00022706"/>
    </source>
</evidence>
<dbReference type="PROSITE" id="PS51874">
    <property type="entry name" value="PCV_3C_PRO"/>
    <property type="match status" value="1"/>
</dbReference>
<dbReference type="PRINTS" id="PR00918">
    <property type="entry name" value="CALICVIRUSNS"/>
</dbReference>
<evidence type="ECO:0000256" key="4">
    <source>
        <dbReference type="ARBA" id="ARBA00022448"/>
    </source>
</evidence>
<dbReference type="SUPFAM" id="SSF56672">
    <property type="entry name" value="DNA/RNA polymerases"/>
    <property type="match status" value="1"/>
</dbReference>
<dbReference type="GO" id="GO:0039694">
    <property type="term" value="P:viral RNA genome replication"/>
    <property type="evidence" value="ECO:0007669"/>
    <property type="project" value="InterPro"/>
</dbReference>
<evidence type="ECO:0000256" key="22">
    <source>
        <dbReference type="ARBA" id="ARBA00022870"/>
    </source>
</evidence>
<dbReference type="InterPro" id="IPR043502">
    <property type="entry name" value="DNA/RNA_pol_sf"/>
</dbReference>
<feature type="domain" description="RdRp catalytic" evidence="31">
    <location>
        <begin position="2004"/>
        <end position="2121"/>
    </location>
</feature>
<evidence type="ECO:0000256" key="2">
    <source>
        <dbReference type="ARBA" id="ARBA00004328"/>
    </source>
</evidence>
<evidence type="ECO:0000256" key="25">
    <source>
        <dbReference type="ARBA" id="ARBA00023065"/>
    </source>
</evidence>
<keyword evidence="28" id="KW-1160">Virus entry into host cell</keyword>
<dbReference type="GO" id="GO:0046718">
    <property type="term" value="P:symbiont entry into host cell"/>
    <property type="evidence" value="ECO:0007669"/>
    <property type="project" value="UniProtKB-KW"/>
</dbReference>
<protein>
    <recommendedName>
        <fullName evidence="3">Genome polyprotein</fullName>
    </recommendedName>
</protein>
<proteinExistence type="predicted"/>
<dbReference type="InterPro" id="IPR014759">
    <property type="entry name" value="Helicase_SF3_ssRNA_vir"/>
</dbReference>
<evidence type="ECO:0000256" key="11">
    <source>
        <dbReference type="ARBA" id="ARBA00022670"/>
    </source>
</evidence>
<evidence type="ECO:0000256" key="23">
    <source>
        <dbReference type="ARBA" id="ARBA00022953"/>
    </source>
</evidence>
<dbReference type="InterPro" id="IPR033703">
    <property type="entry name" value="Rhv-like"/>
</dbReference>
<dbReference type="InterPro" id="IPR029053">
    <property type="entry name" value="Viral_coat"/>
</dbReference>
<evidence type="ECO:0000256" key="15">
    <source>
        <dbReference type="ARBA" id="ARBA00022741"/>
    </source>
</evidence>
<dbReference type="InterPro" id="IPR044067">
    <property type="entry name" value="PCV_3C_PRO"/>
</dbReference>
<name>A0A2P1GN45_9PICO</name>
<dbReference type="GO" id="GO:0044162">
    <property type="term" value="C:host cell cytoplasmic vesicle membrane"/>
    <property type="evidence" value="ECO:0007669"/>
    <property type="project" value="UniProtKB-SubCell"/>
</dbReference>
<dbReference type="GO" id="GO:0005198">
    <property type="term" value="F:structural molecule activity"/>
    <property type="evidence" value="ECO:0007669"/>
    <property type="project" value="InterPro"/>
</dbReference>
<dbReference type="Gene3D" id="2.40.10.10">
    <property type="entry name" value="Trypsin-like serine proteases"/>
    <property type="match status" value="1"/>
</dbReference>
<evidence type="ECO:0000256" key="7">
    <source>
        <dbReference type="ARBA" id="ARBA00022520"/>
    </source>
</evidence>
<evidence type="ECO:0000256" key="16">
    <source>
        <dbReference type="ARBA" id="ARBA00022801"/>
    </source>
</evidence>
<dbReference type="Gene3D" id="3.30.70.270">
    <property type="match status" value="1"/>
</dbReference>
<dbReference type="GO" id="GO:0006508">
    <property type="term" value="P:proteolysis"/>
    <property type="evidence" value="ECO:0007669"/>
    <property type="project" value="UniProtKB-KW"/>
</dbReference>
<keyword evidence="22" id="KW-1043">Host membrane</keyword>
<evidence type="ECO:0000256" key="21">
    <source>
        <dbReference type="ARBA" id="ARBA00022844"/>
    </source>
</evidence>
<evidence type="ECO:0000259" key="33">
    <source>
        <dbReference type="PROSITE" id="PS51874"/>
    </source>
</evidence>
<evidence type="ECO:0000256" key="1">
    <source>
        <dbReference type="ARBA" id="ARBA00004295"/>
    </source>
</evidence>
<keyword evidence="27" id="KW-1035">Host cytoplasm</keyword>
<feature type="domain" description="Peptidase C3" evidence="33">
    <location>
        <begin position="1570"/>
        <end position="1768"/>
    </location>
</feature>
<keyword evidence="15" id="KW-0547">Nucleotide-binding</keyword>
<keyword evidence="30" id="KW-1133">Transmembrane helix</keyword>
<dbReference type="InterPro" id="IPR001205">
    <property type="entry name" value="RNA-dir_pol_C"/>
</dbReference>
<keyword evidence="19" id="KW-0788">Thiol protease</keyword>
<dbReference type="GO" id="GO:0005524">
    <property type="term" value="F:ATP binding"/>
    <property type="evidence" value="ECO:0007669"/>
    <property type="project" value="UniProtKB-KW"/>
</dbReference>
<dbReference type="GO" id="GO:0003724">
    <property type="term" value="F:RNA helicase activity"/>
    <property type="evidence" value="ECO:0007669"/>
    <property type="project" value="InterPro"/>
</dbReference>
<dbReference type="InterPro" id="IPR043504">
    <property type="entry name" value="Peptidase_S1_PA_chymotrypsin"/>
</dbReference>
<dbReference type="CDD" id="cd00205">
    <property type="entry name" value="rhv_like"/>
    <property type="match status" value="2"/>
</dbReference>
<dbReference type="InterPro" id="IPR009003">
    <property type="entry name" value="Peptidase_S1_PA"/>
</dbReference>
<evidence type="ECO:0000256" key="18">
    <source>
        <dbReference type="ARBA" id="ARBA00022806"/>
    </source>
</evidence>
<dbReference type="SUPFAM" id="SSF52540">
    <property type="entry name" value="P-loop containing nucleoside triphosphate hydrolases"/>
    <property type="match status" value="1"/>
</dbReference>
<keyword evidence="25" id="KW-0406">Ion transport</keyword>
<evidence type="ECO:0000256" key="26">
    <source>
        <dbReference type="ARBA" id="ARBA00023136"/>
    </source>
</evidence>
<dbReference type="GO" id="GO:0004197">
    <property type="term" value="F:cysteine-type endopeptidase activity"/>
    <property type="evidence" value="ECO:0007669"/>
    <property type="project" value="InterPro"/>
</dbReference>
<evidence type="ECO:0000256" key="8">
    <source>
        <dbReference type="ARBA" id="ARBA00022553"/>
    </source>
</evidence>
<evidence type="ECO:0000256" key="29">
    <source>
        <dbReference type="ARBA" id="ARBA00023303"/>
    </source>
</evidence>
<evidence type="ECO:0000256" key="10">
    <source>
        <dbReference type="ARBA" id="ARBA00022581"/>
    </source>
</evidence>
<evidence type="ECO:0000259" key="31">
    <source>
        <dbReference type="PROSITE" id="PS50507"/>
    </source>
</evidence>
<comment type="subcellular location">
    <subcellularLocation>
        <location evidence="1">Host cytoplasmic vesicle membrane</location>
        <topology evidence="1">Peripheral membrane protein</topology>
        <orientation evidence="1">Cytoplasmic side</orientation>
    </subcellularLocation>
    <subcellularLocation>
        <location evidence="2">Virion</location>
    </subcellularLocation>
</comment>
<dbReference type="InterPro" id="IPR001676">
    <property type="entry name" value="Picornavirus_capsid"/>
</dbReference>
<dbReference type="GO" id="GO:0003723">
    <property type="term" value="F:RNA binding"/>
    <property type="evidence" value="ECO:0007669"/>
    <property type="project" value="InterPro"/>
</dbReference>
<keyword evidence="21" id="KW-0946">Virion</keyword>
<sequence>MDTSLASSSSHQCCNCNKQEQKGPLDSIASLIPLVGGLLQKPEIEQTEQTSDRISASTSNFAGSIVQAAVKPSAPRQPVYQTQDDFLSMQYTHRSAEVNPTKLVEIGAGKWEINLSRGDNIFQVPLPLAFWDKPEKPAYGQSRYFAYVRTGFHFQIQVNVQTGSAGSIIAFYTPMSARDDQENANFDSFLNFPHVILNANTVTQADLFIPYINFNNYAQTDSNELGYLSVRVWTQLTIPAGSSNTIDVTCYGSLLDLDFQNPRPILAPSFMEAPPAKKRYSVTTKYKWSRKKIDIAEGPGSMNLANRLSTAGGQSVALVGERAYYDGRTAGTESRIGNMLEIYQMPSVIKGGYFSWPNSSTPKTTIFQTNLNLEQIPNLDLGCACYQFYRGSIVLELTVYNSAFNKGRLKMCFFPNTQTLYTYDQANNSQFIIADIGLNSTFQMTLPFAYKDWMRPTRGDSVVGRIQIFVVNRLTFNSSSPSQIWCVLTAKAGNDFMYMVPSTSASIWQSWGSEMDLVDPIDSPEVIQTQQDPKPTFSSPDAEYQQSSKMAEDVGLASIENVGTQDQQISQAQPKFLNFKVQKRNIFTVSHTDVDNIFGRAWTVQSASYTSSTVIKIQCRAPASSHAVQMRFFAFFSGEINFHITNQSAGELDVVHGFDLPDWMSFPESHGVMAIPPMELMTICVPWYSQTPLRPVIDSSMSLFGTLYLRPQVPSGRYIVRASLRNPNFFFKMPARKRVTALSILDSEDPLQYLISEDDFSDLMYNLKKDENADFERRKEHSRSRLADLIQHARQWYLDRKGHRKELLTQCGDVEQNPGPIQLVYKDRGFYKHYGIRTEEGVWNLNSEDLVKTIMRGEAKFILSPNTPDWKMEKEFEADHFTLQALESMKFSRHIFSCDLNCESLARAILSDTSRKSQAKALSMASMIILAAMFSYFMVGSVDELVMQKFFNQSNEPEEMTNLVQRATTFFSTTCVSSIEHTLVKTILMFLARILCYLIMYCHCPNILTTMSFGVLLMMDIKATHILDGETAGLLKSLLDGDMKKLCEIIVEKIQFETHEEKQQLVEDTIKATTSLFSTEESLTQQESFSDFNKFSMSARHMDWWMSKIQSLIKWLKTIFGSDTSREALNWLRDHQGFLSDLLITSSNHLISMRDPEYAKKKDNQVKHRYLLNRLSWCASIFAENQISSPLCNLLMRIHTQMLNCQYQQPYSGMFTRMEPIGIWITGDPGVGKSFLSHALISQICKMTKLSSVWPHPSGSEFMDSYAGQDIHYIDDLGQNREENDIALLCQCISSMPFIVPMASLSEKGSEYSSKIVIVTTNKNDFSTTVLSDSGALERRFPFKIKVRPHIAYSKAGKLDVDRSMTMMYEGSCWEICEDGRTWKTCSISDLASKVSSLFERRTVAFQHWNTQLTQNQSADDDQAILDVEVEEHPLSRRFVLSSNYLQRNGLSSQICLENLKDDFLRIDCPLPCLEIERDQREKIQLDRADSKFIAWIQNAFNRIKSFYERNHAWFKLIGVLGTFIGIGLSIWRILKTDEKDERAYNPQTTSSKGGTLARSVVKAKAKFDLPTSNESWNEYIHLAQYCCYFATEKNMLNPIHGILLGSNQVLTYAHSRQWFGKYSDEQIHIFCKGVSYPCDELEIQELTYQGVDLDLCIIRIKKLPILFKNSKKHICAQIGKEPKLMWLTKYGMLVKDVGQVYYSGRNITQEGTVSANTVRYPVDSKKGMCGGILITNVGGAYKICGMHIAGNGFEGVSVLLYPTLQMKDEGVVVNVEKAQIMFTPAVSKLQKSPIHGCYEELKQPAALSPRDPRIEVPCNNLVKLSAQKYRRNRFDPEESLMNAVESFVATSFQKYYGKHHPLMLHQAVKGVDGLNPIDMNTSAGVKYQSRGLKKRDLLAIEPFWISDRLAMDIKKYWDALSSGKNPEVLFGCFLKDELRPIQKIKDANTRCIEAAPLDYVLVHRQILGGIYSQFYSKPCVLTGMCPGINPWTDFDMMMSCLHENCYNLDFSKYDGSLSAEIMEMGVEIIKGCSEVPHLVDQIFKPVITSQHHVFDEVWTVYGGMPSGAPCTTILNTICNLLMSRYCAILASSALEQDEVVIFAYGDDVVVSTEEEMDTTVFVDSMYKHFGMTVTDANKKLGINKLDKNEISFLKRKPKFFPGTQFFVGQLDLSEMKQNIMWMHGMKEFEQQLTSFENELVLHGQEVYERTIQEMKDHLDGYPLNFSNWNTALRRMTGYVFG</sequence>
<feature type="domain" description="SF3 helicase" evidence="32">
    <location>
        <begin position="1199"/>
        <end position="1360"/>
    </location>
</feature>
<keyword evidence="12" id="KW-0808">Transferase</keyword>
<dbReference type="Gene3D" id="3.40.50.300">
    <property type="entry name" value="P-loop containing nucleotide triphosphate hydrolases"/>
    <property type="match status" value="1"/>
</dbReference>
<keyword evidence="20" id="KW-0067">ATP-binding</keyword>
<keyword evidence="10" id="KW-0945">Host-virus interaction</keyword>
<keyword evidence="35" id="KW-1185">Reference proteome</keyword>
<dbReference type="GO" id="GO:0039618">
    <property type="term" value="C:T=pseudo3 icosahedral viral capsid"/>
    <property type="evidence" value="ECO:0007669"/>
    <property type="project" value="UniProtKB-KW"/>
</dbReference>